<evidence type="ECO:0000256" key="4">
    <source>
        <dbReference type="ARBA" id="ARBA00022722"/>
    </source>
</evidence>
<evidence type="ECO:0000256" key="3">
    <source>
        <dbReference type="ARBA" id="ARBA00006958"/>
    </source>
</evidence>
<sequence>MDVSDCILSAGRAVLELVEREWQPLSAAELEHRLDQAVEDILEAELVSKVERQPPSTIYVQLVQSQADAGQQMVAAASGSPAEEEEEEEEESQNQPDPKDSEAVKYISDLLQSSKSRARVSGRARLALSHSVLLSLTLLSEPVSYRAVSRRFQLEKGNIHRIFSSFCECVGAMEETHIRWPIGREAEEALFPLRGGLEEGGGVPRVLGVLGLTRIPIRLPMGRRDLERNTPDAKRTKRDAHPDSWLNLELVCDRRGRLTHCGVSRGSEVDGGRGLSGRLGRSPALMPAGSCLVAAPGFPLTAQVLTPYRRGQGPKEELFNKTLQEHFQILNRTVGSLKARFQRLKYLDVGNYERARAVVLTACVLHNVFVDMGRAPQGEFEQEEAWTHEEDGEEDEEGLRRRDSIAELLLKNVSVGKIT</sequence>
<feature type="compositionally biased region" description="Acidic residues" evidence="8">
    <location>
        <begin position="82"/>
        <end position="92"/>
    </location>
</feature>
<name>A0A8S4B437_9TELE</name>
<gene>
    <name evidence="10" type="ORF">MMEN_LOCUS8356</name>
</gene>
<feature type="domain" description="DDE Tnp4" evidence="9">
    <location>
        <begin position="246"/>
        <end position="367"/>
    </location>
</feature>
<comment type="cofactor">
    <cofactor evidence="1">
        <name>a divalent metal cation</name>
        <dbReference type="ChEBI" id="CHEBI:60240"/>
    </cofactor>
</comment>
<feature type="region of interest" description="Disordered" evidence="8">
    <location>
        <begin position="71"/>
        <end position="101"/>
    </location>
</feature>
<feature type="region of interest" description="Disordered" evidence="8">
    <location>
        <begin position="380"/>
        <end position="400"/>
    </location>
</feature>
<dbReference type="AlphaFoldDB" id="A0A8S4B437"/>
<evidence type="ECO:0000256" key="5">
    <source>
        <dbReference type="ARBA" id="ARBA00022723"/>
    </source>
</evidence>
<evidence type="ECO:0000256" key="8">
    <source>
        <dbReference type="SAM" id="MobiDB-lite"/>
    </source>
</evidence>
<keyword evidence="6" id="KW-0378">Hydrolase</keyword>
<evidence type="ECO:0000313" key="10">
    <source>
        <dbReference type="EMBL" id="CAG5897300.1"/>
    </source>
</evidence>
<dbReference type="GO" id="GO:0005634">
    <property type="term" value="C:nucleus"/>
    <property type="evidence" value="ECO:0007669"/>
    <property type="project" value="UniProtKB-SubCell"/>
</dbReference>
<protein>
    <submittedName>
        <fullName evidence="10">(Atlantic silverside) hypothetical protein</fullName>
    </submittedName>
</protein>
<comment type="similarity">
    <text evidence="3">Belongs to the HARBI1 family.</text>
</comment>
<feature type="compositionally biased region" description="Acidic residues" evidence="8">
    <location>
        <begin position="380"/>
        <end position="397"/>
    </location>
</feature>
<evidence type="ECO:0000256" key="2">
    <source>
        <dbReference type="ARBA" id="ARBA00004123"/>
    </source>
</evidence>
<evidence type="ECO:0000259" key="9">
    <source>
        <dbReference type="Pfam" id="PF13359"/>
    </source>
</evidence>
<keyword evidence="5" id="KW-0479">Metal-binding</keyword>
<dbReference type="InterPro" id="IPR027806">
    <property type="entry name" value="HARBI1_dom"/>
</dbReference>
<dbReference type="GO" id="GO:0016787">
    <property type="term" value="F:hydrolase activity"/>
    <property type="evidence" value="ECO:0007669"/>
    <property type="project" value="UniProtKB-KW"/>
</dbReference>
<dbReference type="OrthoDB" id="2668416at2759"/>
<keyword evidence="4" id="KW-0540">Nuclease</keyword>
<dbReference type="Pfam" id="PF13359">
    <property type="entry name" value="DDE_Tnp_4"/>
    <property type="match status" value="1"/>
</dbReference>
<dbReference type="InterPro" id="IPR045249">
    <property type="entry name" value="HARBI1-like"/>
</dbReference>
<comment type="subcellular location">
    <subcellularLocation>
        <location evidence="2">Nucleus</location>
    </subcellularLocation>
</comment>
<keyword evidence="7" id="KW-0539">Nucleus</keyword>
<dbReference type="GO" id="GO:0046872">
    <property type="term" value="F:metal ion binding"/>
    <property type="evidence" value="ECO:0007669"/>
    <property type="project" value="UniProtKB-KW"/>
</dbReference>
<reference evidence="10" key="1">
    <citation type="submission" date="2021-05" db="EMBL/GenBank/DDBJ databases">
        <authorList>
            <person name="Tigano A."/>
        </authorList>
    </citation>
    <scope>NUCLEOTIDE SEQUENCE</scope>
</reference>
<dbReference type="GO" id="GO:0004518">
    <property type="term" value="F:nuclease activity"/>
    <property type="evidence" value="ECO:0007669"/>
    <property type="project" value="UniProtKB-KW"/>
</dbReference>
<evidence type="ECO:0000256" key="1">
    <source>
        <dbReference type="ARBA" id="ARBA00001968"/>
    </source>
</evidence>
<evidence type="ECO:0000313" key="11">
    <source>
        <dbReference type="Proteomes" id="UP000677803"/>
    </source>
</evidence>
<dbReference type="EMBL" id="CAJRST010008890">
    <property type="protein sequence ID" value="CAG5897300.1"/>
    <property type="molecule type" value="Genomic_DNA"/>
</dbReference>
<evidence type="ECO:0000256" key="7">
    <source>
        <dbReference type="ARBA" id="ARBA00023242"/>
    </source>
</evidence>
<accession>A0A8S4B437</accession>
<dbReference type="PANTHER" id="PTHR22930">
    <property type="match status" value="1"/>
</dbReference>
<organism evidence="10 11">
    <name type="scientific">Menidia menidia</name>
    <name type="common">Atlantic silverside</name>
    <dbReference type="NCBI Taxonomy" id="238744"/>
    <lineage>
        <taxon>Eukaryota</taxon>
        <taxon>Metazoa</taxon>
        <taxon>Chordata</taxon>
        <taxon>Craniata</taxon>
        <taxon>Vertebrata</taxon>
        <taxon>Euteleostomi</taxon>
        <taxon>Actinopterygii</taxon>
        <taxon>Neopterygii</taxon>
        <taxon>Teleostei</taxon>
        <taxon>Neoteleostei</taxon>
        <taxon>Acanthomorphata</taxon>
        <taxon>Ovalentaria</taxon>
        <taxon>Atherinomorphae</taxon>
        <taxon>Atheriniformes</taxon>
        <taxon>Atherinopsidae</taxon>
        <taxon>Menidiinae</taxon>
        <taxon>Menidia</taxon>
    </lineage>
</organism>
<keyword evidence="11" id="KW-1185">Reference proteome</keyword>
<comment type="caution">
    <text evidence="10">The sequence shown here is derived from an EMBL/GenBank/DDBJ whole genome shotgun (WGS) entry which is preliminary data.</text>
</comment>
<dbReference type="PANTHER" id="PTHR22930:SF255">
    <property type="entry name" value="ELONGIN B"/>
    <property type="match status" value="1"/>
</dbReference>
<dbReference type="Proteomes" id="UP000677803">
    <property type="component" value="Unassembled WGS sequence"/>
</dbReference>
<proteinExistence type="inferred from homology"/>
<evidence type="ECO:0000256" key="6">
    <source>
        <dbReference type="ARBA" id="ARBA00022801"/>
    </source>
</evidence>